<dbReference type="NCBIfam" id="NF037995">
    <property type="entry name" value="TRAP_S1"/>
    <property type="match status" value="1"/>
</dbReference>
<dbReference type="Proteomes" id="UP000600449">
    <property type="component" value="Unassembled WGS sequence"/>
</dbReference>
<proteinExistence type="predicted"/>
<evidence type="ECO:0000313" key="2">
    <source>
        <dbReference type="EMBL" id="GGK35685.1"/>
    </source>
</evidence>
<sequence length="308" mass="32701">MTRTVPTLRIGGYQGPRSVHTAGIAAFAAALERIAGDALAIERTDDVTAAGGSAGALFADIEAGRTEAGYMASGYLTARVPELAVLDLPFTVRDRESALAALDGRAGTLLREAVEARTGYGVLGFWDNGVRHVTNRARPIRSPEDCRGLVIRTLDNAIYQEALAGMGFTPIVTDVRELREAVVTGRVDAQENPLTNTIGFDAHKHHPHVSLTGHVFGVALLVCHAPWLASLPHELRAHVHTAAAEATGVQRAQARAREAEDLAFLRAEGAAILAGDDLDLAAFRRACAPIVEREAARLDPALRAAYGV</sequence>
<name>A0A917Q8Z9_9HYPH</name>
<dbReference type="Gene3D" id="3.40.190.170">
    <property type="entry name" value="Bacterial extracellular solute-binding protein, family 7"/>
    <property type="match status" value="1"/>
</dbReference>
<reference evidence="2 3" key="1">
    <citation type="journal article" date="2014" name="Int. J. Syst. Evol. Microbiol.">
        <title>Complete genome sequence of Corynebacterium casei LMG S-19264T (=DSM 44701T), isolated from a smear-ripened cheese.</title>
        <authorList>
            <consortium name="US DOE Joint Genome Institute (JGI-PGF)"/>
            <person name="Walter F."/>
            <person name="Albersmeier A."/>
            <person name="Kalinowski J."/>
            <person name="Ruckert C."/>
        </authorList>
    </citation>
    <scope>NUCLEOTIDE SEQUENCE [LARGE SCALE GENOMIC DNA]</scope>
    <source>
        <strain evidence="2 3">CGMCC 1.9161</strain>
    </source>
</reference>
<keyword evidence="1" id="KW-0732">Signal</keyword>
<dbReference type="PANTHER" id="PTHR33376:SF4">
    <property type="entry name" value="SIALIC ACID-BINDING PERIPLASMIC PROTEIN SIAP"/>
    <property type="match status" value="1"/>
</dbReference>
<gene>
    <name evidence="2" type="ORF">GCM10011322_23230</name>
</gene>
<dbReference type="GO" id="GO:0055085">
    <property type="term" value="P:transmembrane transport"/>
    <property type="evidence" value="ECO:0007669"/>
    <property type="project" value="InterPro"/>
</dbReference>
<dbReference type="AlphaFoldDB" id="A0A917Q8Z9"/>
<dbReference type="RefSeq" id="WP_188913046.1">
    <property type="nucleotide sequence ID" value="NZ_BMMF01000006.1"/>
</dbReference>
<comment type="caution">
    <text evidence="2">The sequence shown here is derived from an EMBL/GenBank/DDBJ whole genome shotgun (WGS) entry which is preliminary data.</text>
</comment>
<keyword evidence="3" id="KW-1185">Reference proteome</keyword>
<evidence type="ECO:0000256" key="1">
    <source>
        <dbReference type="ARBA" id="ARBA00022729"/>
    </source>
</evidence>
<dbReference type="PANTHER" id="PTHR33376">
    <property type="match status" value="1"/>
</dbReference>
<dbReference type="Pfam" id="PF03480">
    <property type="entry name" value="DctP"/>
    <property type="match status" value="1"/>
</dbReference>
<accession>A0A917Q8Z9</accession>
<dbReference type="CDD" id="cd13603">
    <property type="entry name" value="PBP2_TRAP_Siap_TeaA_like"/>
    <property type="match status" value="1"/>
</dbReference>
<dbReference type="InterPro" id="IPR038404">
    <property type="entry name" value="TRAP_DctP_sf"/>
</dbReference>
<evidence type="ECO:0000313" key="3">
    <source>
        <dbReference type="Proteomes" id="UP000600449"/>
    </source>
</evidence>
<dbReference type="InterPro" id="IPR018389">
    <property type="entry name" value="DctP_fam"/>
</dbReference>
<protein>
    <submittedName>
        <fullName evidence="2">Uncharacterized protein</fullName>
    </submittedName>
</protein>
<dbReference type="EMBL" id="BMMF01000006">
    <property type="protein sequence ID" value="GGK35685.1"/>
    <property type="molecule type" value="Genomic_DNA"/>
</dbReference>
<organism evidence="2 3">
    <name type="scientific">Salinarimonas ramus</name>
    <dbReference type="NCBI Taxonomy" id="690164"/>
    <lineage>
        <taxon>Bacteria</taxon>
        <taxon>Pseudomonadati</taxon>
        <taxon>Pseudomonadota</taxon>
        <taxon>Alphaproteobacteria</taxon>
        <taxon>Hyphomicrobiales</taxon>
        <taxon>Salinarimonadaceae</taxon>
        <taxon>Salinarimonas</taxon>
    </lineage>
</organism>